<proteinExistence type="predicted"/>
<evidence type="ECO:0000313" key="2">
    <source>
        <dbReference type="EMBL" id="CAF2152488.1"/>
    </source>
</evidence>
<organism evidence="2">
    <name type="scientific">Brassica napus</name>
    <name type="common">Rape</name>
    <dbReference type="NCBI Taxonomy" id="3708"/>
    <lineage>
        <taxon>Eukaryota</taxon>
        <taxon>Viridiplantae</taxon>
        <taxon>Streptophyta</taxon>
        <taxon>Embryophyta</taxon>
        <taxon>Tracheophyta</taxon>
        <taxon>Spermatophyta</taxon>
        <taxon>Magnoliopsida</taxon>
        <taxon>eudicotyledons</taxon>
        <taxon>Gunneridae</taxon>
        <taxon>Pentapetalae</taxon>
        <taxon>rosids</taxon>
        <taxon>malvids</taxon>
        <taxon>Brassicales</taxon>
        <taxon>Brassicaceae</taxon>
        <taxon>Brassiceae</taxon>
        <taxon>Brassica</taxon>
    </lineage>
</organism>
<feature type="compositionally biased region" description="Acidic residues" evidence="1">
    <location>
        <begin position="51"/>
        <end position="68"/>
    </location>
</feature>
<evidence type="ECO:0000256" key="1">
    <source>
        <dbReference type="SAM" id="MobiDB-lite"/>
    </source>
</evidence>
<sequence>MLNHIHPYEIVNGVVEFQGVPEEVKTEQKDKDVEGWGTPWSTTLTHVVDADDLEMDEDDDEIDVDDDDTGRGGR</sequence>
<gene>
    <name evidence="2" type="ORF">DARMORV10_A01P28240.1</name>
</gene>
<name>A0A816Y4U0_BRANA</name>
<protein>
    <submittedName>
        <fullName evidence="2">(rape) hypothetical protein</fullName>
    </submittedName>
</protein>
<reference evidence="2" key="1">
    <citation type="submission" date="2021-01" db="EMBL/GenBank/DDBJ databases">
        <authorList>
            <consortium name="Genoscope - CEA"/>
            <person name="William W."/>
        </authorList>
    </citation>
    <scope>NUCLEOTIDE SEQUENCE</scope>
</reference>
<dbReference type="AlphaFoldDB" id="A0A816Y4U0"/>
<accession>A0A816Y4U0</accession>
<dbReference type="Proteomes" id="UP001295469">
    <property type="component" value="Chromosome A01"/>
</dbReference>
<feature type="region of interest" description="Disordered" evidence="1">
    <location>
        <begin position="51"/>
        <end position="74"/>
    </location>
</feature>
<dbReference type="EMBL" id="HG994355">
    <property type="protein sequence ID" value="CAF2152488.1"/>
    <property type="molecule type" value="Genomic_DNA"/>
</dbReference>